<dbReference type="InterPro" id="IPR019080">
    <property type="entry name" value="YqaJ_viral_recombinase"/>
</dbReference>
<evidence type="ECO:0000313" key="3">
    <source>
        <dbReference type="Ensembl" id="ENSMMOP00000012375.1"/>
    </source>
</evidence>
<dbReference type="Proteomes" id="UP000261620">
    <property type="component" value="Unplaced"/>
</dbReference>
<dbReference type="OMA" id="SEDRCEV"/>
<reference evidence="3" key="2">
    <citation type="submission" date="2025-09" db="UniProtKB">
        <authorList>
            <consortium name="Ensembl"/>
        </authorList>
    </citation>
    <scope>IDENTIFICATION</scope>
</reference>
<dbReference type="PANTHER" id="PTHR46609:SF8">
    <property type="entry name" value="YQAJ VIRAL RECOMBINASE DOMAIN-CONTAINING PROTEIN"/>
    <property type="match status" value="1"/>
</dbReference>
<reference evidence="3" key="1">
    <citation type="submission" date="2025-08" db="UniProtKB">
        <authorList>
            <consortium name="Ensembl"/>
        </authorList>
    </citation>
    <scope>IDENTIFICATION</scope>
</reference>
<evidence type="ECO:0000256" key="1">
    <source>
        <dbReference type="SAM" id="MobiDB-lite"/>
    </source>
</evidence>
<dbReference type="AlphaFoldDB" id="A0A3Q4B4C9"/>
<dbReference type="GO" id="GO:0006281">
    <property type="term" value="P:DNA repair"/>
    <property type="evidence" value="ECO:0007669"/>
    <property type="project" value="UniProtKB-ARBA"/>
</dbReference>
<accession>A0A3Q4B4C9</accession>
<dbReference type="InterPro" id="IPR011335">
    <property type="entry name" value="Restrct_endonuc-II-like"/>
</dbReference>
<dbReference type="PANTHER" id="PTHR46609">
    <property type="entry name" value="EXONUCLEASE, PHAGE-TYPE/RECB, C-TERMINAL DOMAIN-CONTAINING PROTEIN"/>
    <property type="match status" value="1"/>
</dbReference>
<organism evidence="3 4">
    <name type="scientific">Mola mola</name>
    <name type="common">Ocean sunfish</name>
    <name type="synonym">Tetraodon mola</name>
    <dbReference type="NCBI Taxonomy" id="94237"/>
    <lineage>
        <taxon>Eukaryota</taxon>
        <taxon>Metazoa</taxon>
        <taxon>Chordata</taxon>
        <taxon>Craniata</taxon>
        <taxon>Vertebrata</taxon>
        <taxon>Euteleostomi</taxon>
        <taxon>Actinopterygii</taxon>
        <taxon>Neopterygii</taxon>
        <taxon>Teleostei</taxon>
        <taxon>Neoteleostei</taxon>
        <taxon>Acanthomorphata</taxon>
        <taxon>Eupercaria</taxon>
        <taxon>Tetraodontiformes</taxon>
        <taxon>Molidae</taxon>
        <taxon>Mola</taxon>
    </lineage>
</organism>
<sequence length="304" mass="34322">TRHDARTHVKSTKGNVRSGIRTHASRGDSKQRRGVRKPVQRAATDPDHPQTPNQVLESAPPGLDLLPLGVGDQKDSCTAEEVEVLTRGQRTNPEWFTWRKNRITASVAHSIAHCHFVNGRSKFPPTSYLAAVTGRPRPSHTRTRAMSWGVHMEAETLKSATLGHPVSVQECGLFIDARRPWLAASPDGIVMDRQTGQRLLCLEVKCPYKHRQRRVEDACRAPAYRLKKSHSYFTQIQCQLAVTGLRQADLVVFTLQETAIVPVTFDPELWEETVSKLQVFYRDAVQPHLREMKRDTGTTWTPEL</sequence>
<dbReference type="CDD" id="cd22343">
    <property type="entry name" value="PDDEXK_lambda_exonuclease-like"/>
    <property type="match status" value="1"/>
</dbReference>
<dbReference type="Pfam" id="PF09588">
    <property type="entry name" value="YqaJ"/>
    <property type="match status" value="1"/>
</dbReference>
<keyword evidence="4" id="KW-1185">Reference proteome</keyword>
<evidence type="ECO:0000313" key="4">
    <source>
        <dbReference type="Proteomes" id="UP000261620"/>
    </source>
</evidence>
<dbReference type="InterPro" id="IPR011604">
    <property type="entry name" value="PDDEXK-like_dom_sf"/>
</dbReference>
<dbReference type="Gene3D" id="3.90.320.10">
    <property type="match status" value="1"/>
</dbReference>
<protein>
    <recommendedName>
        <fullName evidence="2">YqaJ viral recombinase domain-containing protein</fullName>
    </recommendedName>
</protein>
<feature type="domain" description="YqaJ viral recombinase" evidence="2">
    <location>
        <begin position="94"/>
        <end position="245"/>
    </location>
</feature>
<feature type="region of interest" description="Disordered" evidence="1">
    <location>
        <begin position="1"/>
        <end position="62"/>
    </location>
</feature>
<dbReference type="InterPro" id="IPR051703">
    <property type="entry name" value="NF-kappa-B_Signaling_Reg"/>
</dbReference>
<name>A0A3Q4B4C9_MOLML</name>
<dbReference type="Ensembl" id="ENSMMOT00000012578.1">
    <property type="protein sequence ID" value="ENSMMOP00000012375.1"/>
    <property type="gene ID" value="ENSMMOG00000009517.1"/>
</dbReference>
<dbReference type="SUPFAM" id="SSF52980">
    <property type="entry name" value="Restriction endonuclease-like"/>
    <property type="match status" value="1"/>
</dbReference>
<evidence type="ECO:0000259" key="2">
    <source>
        <dbReference type="Pfam" id="PF09588"/>
    </source>
</evidence>
<dbReference type="STRING" id="94237.ENSMMOP00000012375"/>
<proteinExistence type="predicted"/>